<name>A0A7T6VH46_9BURK</name>
<dbReference type="AlphaFoldDB" id="A0A7T6VH46"/>
<dbReference type="InterPro" id="IPR014710">
    <property type="entry name" value="RmlC-like_jellyroll"/>
</dbReference>
<sequence length="104" mass="11544">MIEIDLGIEHYFSSGVYAKRMNLPAGHYAETHSHVYDHMSILACGRVLITLDGNVREYDGPAVVEIKAGKMHRIEALTDSVWFCVHATSETDPEKVDAVLIGET</sequence>
<evidence type="ECO:0008006" key="3">
    <source>
        <dbReference type="Google" id="ProtNLM"/>
    </source>
</evidence>
<dbReference type="Proteomes" id="UP000596205">
    <property type="component" value="Chromosome 1"/>
</dbReference>
<gene>
    <name evidence="1" type="ORF">JFN94_06700</name>
</gene>
<dbReference type="InterPro" id="IPR011051">
    <property type="entry name" value="RmlC_Cupin_sf"/>
</dbReference>
<dbReference type="SUPFAM" id="SSF51182">
    <property type="entry name" value="RmlC-like cupins"/>
    <property type="match status" value="1"/>
</dbReference>
<evidence type="ECO:0000313" key="2">
    <source>
        <dbReference type="Proteomes" id="UP000596205"/>
    </source>
</evidence>
<proteinExistence type="predicted"/>
<dbReference type="EMBL" id="CP066769">
    <property type="protein sequence ID" value="QQK03846.1"/>
    <property type="molecule type" value="Genomic_DNA"/>
</dbReference>
<dbReference type="RefSeq" id="WP_199568693.1">
    <property type="nucleotide sequence ID" value="NZ_CP066769.1"/>
</dbReference>
<protein>
    <recommendedName>
        <fullName evidence="3">Cupin domain-containing protein</fullName>
    </recommendedName>
</protein>
<evidence type="ECO:0000313" key="1">
    <source>
        <dbReference type="EMBL" id="QQK03846.1"/>
    </source>
</evidence>
<dbReference type="KEGG" id="bann:JFN94_06700"/>
<organism evidence="1 2">
    <name type="scientific">Burkholderia anthina</name>
    <dbReference type="NCBI Taxonomy" id="179879"/>
    <lineage>
        <taxon>Bacteria</taxon>
        <taxon>Pseudomonadati</taxon>
        <taxon>Pseudomonadota</taxon>
        <taxon>Betaproteobacteria</taxon>
        <taxon>Burkholderiales</taxon>
        <taxon>Burkholderiaceae</taxon>
        <taxon>Burkholderia</taxon>
        <taxon>Burkholderia cepacia complex</taxon>
    </lineage>
</organism>
<reference evidence="1 2" key="1">
    <citation type="submission" date="2020-12" db="EMBL/GenBank/DDBJ databases">
        <title>Complete genome sequence of Burkholderia anthina BJQ0011.</title>
        <authorList>
            <person name="Xu Y."/>
        </authorList>
    </citation>
    <scope>NUCLEOTIDE SEQUENCE [LARGE SCALE GENOMIC DNA]</scope>
    <source>
        <strain evidence="1 2">BJQ0011</strain>
    </source>
</reference>
<dbReference type="Gene3D" id="2.60.120.10">
    <property type="entry name" value="Jelly Rolls"/>
    <property type="match status" value="1"/>
</dbReference>
<accession>A0A7T6VH46</accession>